<evidence type="ECO:0000313" key="1">
    <source>
        <dbReference type="EMBL" id="QMP84932.1"/>
    </source>
</evidence>
<proteinExistence type="predicted"/>
<sequence>MNIKDQFNKSKGLPLYDIEVTNLISNEDDFIIFDITAYKNYFKVTHQPLTEEQENSCKIASFFMPIDDEVSLEDHLNELYQKCCEEITSSDYYILND</sequence>
<protein>
    <submittedName>
        <fullName evidence="1">Uncharacterized protein</fullName>
    </submittedName>
</protein>
<organism evidence="1 2">
    <name type="scientific">Flavobacterium phage vB_FspP_elemoB_14-3B</name>
    <dbReference type="NCBI Taxonomy" id="2743804"/>
    <lineage>
        <taxon>Viruses</taxon>
        <taxon>Duplodnaviria</taxon>
        <taxon>Heunggongvirae</taxon>
        <taxon>Uroviricota</taxon>
        <taxon>Caudoviricetes</taxon>
        <taxon>Elemovirus</taxon>
        <taxon>Elemovirus elemoB</taxon>
    </lineage>
</organism>
<keyword evidence="2" id="KW-1185">Reference proteome</keyword>
<accession>A0A7D7JII0</accession>
<name>A0A7D7JII0_9CAUD</name>
<evidence type="ECO:0000313" key="2">
    <source>
        <dbReference type="Proteomes" id="UP000683011"/>
    </source>
</evidence>
<dbReference type="Proteomes" id="UP000683011">
    <property type="component" value="Segment"/>
</dbReference>
<dbReference type="EMBL" id="MT497068">
    <property type="protein sequence ID" value="QMP84932.1"/>
    <property type="molecule type" value="Genomic_DNA"/>
</dbReference>
<gene>
    <name evidence="1" type="ORF">elemo143B_phanotate42</name>
</gene>
<reference evidence="2" key="1">
    <citation type="submission" date="2020-05" db="EMBL/GenBank/DDBJ databases">
        <title>Genomics and ecology of novel Flavobacterium phages from the Baltic Sea.</title>
        <authorList>
            <person name="Hoetzinger M."/>
            <person name="Nilsson E."/>
            <person name="Holmfeldt K."/>
        </authorList>
    </citation>
    <scope>NUCLEOTIDE SEQUENCE [LARGE SCALE GENOMIC DNA]</scope>
</reference>